<protein>
    <submittedName>
        <fullName evidence="1">Uncharacterized protein</fullName>
    </submittedName>
</protein>
<name>A0A4R7EUT4_9FLAO</name>
<accession>A0A4R7EUT4</accession>
<sequence length="143" mass="17508">MKFNYKHIHIGELLRNKVEEKEIERDRILKFLKIKDPQLRMIYESKNIDTDLLLRFSKLLEYDFFRIFSHHILLYAPPSSINYVKQDKPQKSTPKFRKNLYTTEIIEFIMELVEKGEMKNSEIINKYNIPKTTLYKWIKKHKK</sequence>
<evidence type="ECO:0000313" key="1">
    <source>
        <dbReference type="EMBL" id="TDS56856.1"/>
    </source>
</evidence>
<comment type="caution">
    <text evidence="1">The sequence shown here is derived from an EMBL/GenBank/DDBJ whole genome shotgun (WGS) entry which is preliminary data.</text>
</comment>
<dbReference type="EMBL" id="SOAG01000018">
    <property type="protein sequence ID" value="TDS56856.1"/>
    <property type="molecule type" value="Genomic_DNA"/>
</dbReference>
<evidence type="ECO:0000313" key="2">
    <source>
        <dbReference type="Proteomes" id="UP000295215"/>
    </source>
</evidence>
<dbReference type="Gene3D" id="1.10.10.60">
    <property type="entry name" value="Homeodomain-like"/>
    <property type="match status" value="1"/>
</dbReference>
<dbReference type="InterPro" id="IPR009057">
    <property type="entry name" value="Homeodomain-like_sf"/>
</dbReference>
<dbReference type="RefSeq" id="WP_133712901.1">
    <property type="nucleotide sequence ID" value="NZ_SOAG01000018.1"/>
</dbReference>
<organism evidence="1 2">
    <name type="scientific">Myroides indicus</name>
    <dbReference type="NCBI Taxonomy" id="1323422"/>
    <lineage>
        <taxon>Bacteria</taxon>
        <taxon>Pseudomonadati</taxon>
        <taxon>Bacteroidota</taxon>
        <taxon>Flavobacteriia</taxon>
        <taxon>Flavobacteriales</taxon>
        <taxon>Flavobacteriaceae</taxon>
        <taxon>Myroides</taxon>
    </lineage>
</organism>
<reference evidence="1 2" key="1">
    <citation type="submission" date="2019-03" db="EMBL/GenBank/DDBJ databases">
        <title>Genomic Encyclopedia of Archaeal and Bacterial Type Strains, Phase II (KMG-II): from individual species to whole genera.</title>
        <authorList>
            <person name="Goeker M."/>
        </authorList>
    </citation>
    <scope>NUCLEOTIDE SEQUENCE [LARGE SCALE GENOMIC DNA]</scope>
    <source>
        <strain evidence="1 2">DSM 28213</strain>
    </source>
</reference>
<keyword evidence="2" id="KW-1185">Reference proteome</keyword>
<proteinExistence type="predicted"/>
<dbReference type="OrthoDB" id="799937at2"/>
<gene>
    <name evidence="1" type="ORF">C8P70_1184</name>
</gene>
<dbReference type="AlphaFoldDB" id="A0A4R7EUT4"/>
<dbReference type="Proteomes" id="UP000295215">
    <property type="component" value="Unassembled WGS sequence"/>
</dbReference>
<dbReference type="SUPFAM" id="SSF46689">
    <property type="entry name" value="Homeodomain-like"/>
    <property type="match status" value="1"/>
</dbReference>